<reference evidence="2" key="2">
    <citation type="submission" date="2025-09" db="UniProtKB">
        <authorList>
            <consortium name="Ensembl"/>
        </authorList>
    </citation>
    <scope>IDENTIFICATION</scope>
</reference>
<evidence type="ECO:0000259" key="1">
    <source>
        <dbReference type="PROSITE" id="PS50041"/>
    </source>
</evidence>
<dbReference type="Gene3D" id="3.10.100.10">
    <property type="entry name" value="Mannose-Binding Protein A, subunit A"/>
    <property type="match status" value="1"/>
</dbReference>
<name>A0A3B3ZSA3_9GOBI</name>
<dbReference type="SUPFAM" id="SSF56436">
    <property type="entry name" value="C-type lectin-like"/>
    <property type="match status" value="1"/>
</dbReference>
<dbReference type="PANTHER" id="PTHR45784:SF3">
    <property type="entry name" value="C-TYPE LECTIN DOMAIN FAMILY 4 MEMBER K-LIKE-RELATED"/>
    <property type="match status" value="1"/>
</dbReference>
<evidence type="ECO:0000313" key="2">
    <source>
        <dbReference type="Ensembl" id="ENSPMGP00000007379.1"/>
    </source>
</evidence>
<dbReference type="PROSITE" id="PS50041">
    <property type="entry name" value="C_TYPE_LECTIN_2"/>
    <property type="match status" value="1"/>
</dbReference>
<feature type="domain" description="C-type lectin" evidence="1">
    <location>
        <begin position="40"/>
        <end position="139"/>
    </location>
</feature>
<dbReference type="AlphaFoldDB" id="A0A3B3ZSA3"/>
<dbReference type="SMART" id="SM00034">
    <property type="entry name" value="CLECT"/>
    <property type="match status" value="1"/>
</dbReference>
<dbReference type="InterPro" id="IPR016187">
    <property type="entry name" value="CTDL_fold"/>
</dbReference>
<reference evidence="2" key="1">
    <citation type="submission" date="2025-08" db="UniProtKB">
        <authorList>
            <consortium name="Ensembl"/>
        </authorList>
    </citation>
    <scope>IDENTIFICATION</scope>
</reference>
<proteinExistence type="predicted"/>
<dbReference type="Pfam" id="PF00059">
    <property type="entry name" value="Lectin_C"/>
    <property type="match status" value="1"/>
</dbReference>
<dbReference type="InterPro" id="IPR016186">
    <property type="entry name" value="C-type_lectin-like/link_sf"/>
</dbReference>
<keyword evidence="3" id="KW-1185">Reference proteome</keyword>
<dbReference type="InterPro" id="IPR001304">
    <property type="entry name" value="C-type_lectin-like"/>
</dbReference>
<dbReference type="CDD" id="cd00037">
    <property type="entry name" value="CLECT"/>
    <property type="match status" value="1"/>
</dbReference>
<accession>A0A3B3ZSA3</accession>
<organism evidence="2 3">
    <name type="scientific">Periophthalmus magnuspinnatus</name>
    <dbReference type="NCBI Taxonomy" id="409849"/>
    <lineage>
        <taxon>Eukaryota</taxon>
        <taxon>Metazoa</taxon>
        <taxon>Chordata</taxon>
        <taxon>Craniata</taxon>
        <taxon>Vertebrata</taxon>
        <taxon>Euteleostomi</taxon>
        <taxon>Actinopterygii</taxon>
        <taxon>Neopterygii</taxon>
        <taxon>Teleostei</taxon>
        <taxon>Neoteleostei</taxon>
        <taxon>Acanthomorphata</taxon>
        <taxon>Gobiaria</taxon>
        <taxon>Gobiiformes</taxon>
        <taxon>Gobioidei</taxon>
        <taxon>Gobiidae</taxon>
        <taxon>Oxudercinae</taxon>
        <taxon>Periophthalmus</taxon>
    </lineage>
</organism>
<dbReference type="Ensembl" id="ENSPMGT00000007855.1">
    <property type="protein sequence ID" value="ENSPMGP00000007379.1"/>
    <property type="gene ID" value="ENSPMGG00000006118.1"/>
</dbReference>
<evidence type="ECO:0000313" key="3">
    <source>
        <dbReference type="Proteomes" id="UP000261520"/>
    </source>
</evidence>
<protein>
    <recommendedName>
        <fullName evidence="1">C-type lectin domain-containing protein</fullName>
    </recommendedName>
</protein>
<dbReference type="Proteomes" id="UP000261520">
    <property type="component" value="Unplaced"/>
</dbReference>
<dbReference type="PANTHER" id="PTHR45784">
    <property type="entry name" value="C-TYPE LECTIN DOMAIN FAMILY 20 MEMBER A-RELATED"/>
    <property type="match status" value="1"/>
</dbReference>
<sequence length="157" mass="18104">MFCLHSIETNLYFFIFMEPESAPVPPPAPRYNFPNASAQIGGRTVWLLGGRLCWSDALLYCRRHHWDLLSIHSQDEQTQVEQLIAHTSLSPLSDHGTWSLFWLWINGQRLGYTNWCRGEPSNSGRNEACALINWSEAKCWNDGRYALTSLFFSVKHD</sequence>